<dbReference type="AlphaFoldDB" id="A0A563W2I4"/>
<feature type="transmembrane region" description="Helical" evidence="1">
    <location>
        <begin position="30"/>
        <end position="50"/>
    </location>
</feature>
<evidence type="ECO:0000313" key="3">
    <source>
        <dbReference type="Proteomes" id="UP000320055"/>
    </source>
</evidence>
<evidence type="ECO:0000256" key="1">
    <source>
        <dbReference type="SAM" id="Phobius"/>
    </source>
</evidence>
<evidence type="ECO:0000313" key="2">
    <source>
        <dbReference type="EMBL" id="VEP17901.1"/>
    </source>
</evidence>
<proteinExistence type="predicted"/>
<dbReference type="EMBL" id="CAACVJ010000619">
    <property type="protein sequence ID" value="VEP17901.1"/>
    <property type="molecule type" value="Genomic_DNA"/>
</dbReference>
<feature type="transmembrane region" description="Helical" evidence="1">
    <location>
        <begin position="62"/>
        <end position="80"/>
    </location>
</feature>
<keyword evidence="1" id="KW-0472">Membrane</keyword>
<organism evidence="2 3">
    <name type="scientific">Hyella patelloides LEGE 07179</name>
    <dbReference type="NCBI Taxonomy" id="945734"/>
    <lineage>
        <taxon>Bacteria</taxon>
        <taxon>Bacillati</taxon>
        <taxon>Cyanobacteriota</taxon>
        <taxon>Cyanophyceae</taxon>
        <taxon>Pleurocapsales</taxon>
        <taxon>Hyellaceae</taxon>
        <taxon>Hyella</taxon>
    </lineage>
</organism>
<reference evidence="2 3" key="1">
    <citation type="submission" date="2019-01" db="EMBL/GenBank/DDBJ databases">
        <authorList>
            <person name="Brito A."/>
        </authorList>
    </citation>
    <scope>NUCLEOTIDE SEQUENCE [LARGE SCALE GENOMIC DNA]</scope>
    <source>
        <strain evidence="2">1</strain>
    </source>
</reference>
<dbReference type="RefSeq" id="WP_144876341.1">
    <property type="nucleotide sequence ID" value="NZ_LR214388.1"/>
</dbReference>
<sequence>MKRKQKRISRIICSILALVLPIALNLLGLNWISAIAIGVIIAIALLILTSSLSSRIQNFSTWIGYSLIAAATILMIVFGVPQITEQLQPPKLVYGYVGGERYELLVRDLSVQELIKEADLQISEGSVIKKGSISQLKTLSSNSDIENIDFIWTGDAPIAAAGKEIMEARGKKVLFNEATLSDPLVLVMDRVAAEAASERNFLTQLIPGDSLQDSGFEYKIDTVSLADFLGGNWTWKDIGLNRYISPPGVIMSDARKSNGGLMAETLLGTIFYNINESSSNNRLLTSKDIPQFQPLPKKSDAKLSEKMEQLRLHSGFAESTSSKIQTQLEEGGIPWSLTYYSLGKKIVGDHNNFALVALSQTLINSNQFLSFSESGTKLLKILQSDKFPEIAREYGYDSPQGSWSILPDQSFEAIKNLTGLNLDN</sequence>
<name>A0A563W2I4_9CYAN</name>
<dbReference type="Proteomes" id="UP000320055">
    <property type="component" value="Unassembled WGS sequence"/>
</dbReference>
<feature type="transmembrane region" description="Helical" evidence="1">
    <location>
        <begin position="7"/>
        <end position="24"/>
    </location>
</feature>
<keyword evidence="3" id="KW-1185">Reference proteome</keyword>
<dbReference type="OrthoDB" id="5418945at2"/>
<gene>
    <name evidence="2" type="ORF">H1P_6560005</name>
</gene>
<accession>A0A563W2I4</accession>
<protein>
    <submittedName>
        <fullName evidence="2">Uncharacterized protein</fullName>
    </submittedName>
</protein>
<keyword evidence="1" id="KW-1133">Transmembrane helix</keyword>
<keyword evidence="1" id="KW-0812">Transmembrane</keyword>